<dbReference type="EMBL" id="KV429036">
    <property type="protein sequence ID" value="KZT73604.1"/>
    <property type="molecule type" value="Genomic_DNA"/>
</dbReference>
<evidence type="ECO:0000259" key="3">
    <source>
        <dbReference type="Pfam" id="PF00561"/>
    </source>
</evidence>
<gene>
    <name evidence="4" type="ORF">DAEQUDRAFT_662208</name>
</gene>
<evidence type="ECO:0000313" key="5">
    <source>
        <dbReference type="Proteomes" id="UP000076727"/>
    </source>
</evidence>
<dbReference type="FunFam" id="3.40.50.1820:FF:000039">
    <property type="entry name" value="Esterase ybfF"/>
    <property type="match status" value="1"/>
</dbReference>
<evidence type="ECO:0000313" key="4">
    <source>
        <dbReference type="EMBL" id="KZT73604.1"/>
    </source>
</evidence>
<organism evidence="4 5">
    <name type="scientific">Daedalea quercina L-15889</name>
    <dbReference type="NCBI Taxonomy" id="1314783"/>
    <lineage>
        <taxon>Eukaryota</taxon>
        <taxon>Fungi</taxon>
        <taxon>Dikarya</taxon>
        <taxon>Basidiomycota</taxon>
        <taxon>Agaricomycotina</taxon>
        <taxon>Agaricomycetes</taxon>
        <taxon>Polyporales</taxon>
        <taxon>Fomitopsis</taxon>
    </lineage>
</organism>
<sequence length="309" mass="35059">MATRLSSSRLVQRHKYPEICDARLRNRHLSSTAADSIKPVNLHFDKLVPSNANATDRPLVILHGLFGMKRNWLSLSKAFLRDLDTPIYTLDLRNHGTSPHARPMTYAAMAADVLHFFRTHSLTNVSLLGHSMGGKVAMSVALSPECPPDLKHLIVADISPAKGPLSLEFTRYVEALQKIEARKVTSRKEAQDILKPYEQDPMVRAFLLTNLKHQGHEHHPLEFQIPLDIIGEGIPELGSFPYEPGERTWEGSTLFIKGTKSKYINDRNIPVAKQFFPNMVLERLETAHWVHAEKPNEFKQLVTDFIRTH</sequence>
<dbReference type="Proteomes" id="UP000076727">
    <property type="component" value="Unassembled WGS sequence"/>
</dbReference>
<protein>
    <submittedName>
        <fullName evidence="4">Alpha/beta-hydrolase</fullName>
    </submittedName>
</protein>
<evidence type="ECO:0000256" key="1">
    <source>
        <dbReference type="ARBA" id="ARBA00008645"/>
    </source>
</evidence>
<dbReference type="STRING" id="1314783.A0A165TL75"/>
<dbReference type="SUPFAM" id="SSF53474">
    <property type="entry name" value="alpha/beta-Hydrolases"/>
    <property type="match status" value="1"/>
</dbReference>
<keyword evidence="5" id="KW-1185">Reference proteome</keyword>
<dbReference type="InterPro" id="IPR029058">
    <property type="entry name" value="AB_hydrolase_fold"/>
</dbReference>
<dbReference type="PANTHER" id="PTHR46118:SF4">
    <property type="entry name" value="PROTEIN ABHD11"/>
    <property type="match status" value="1"/>
</dbReference>
<comment type="similarity">
    <text evidence="1">Belongs to the AB hydrolase superfamily.</text>
</comment>
<keyword evidence="2 4" id="KW-0378">Hydrolase</keyword>
<dbReference type="Pfam" id="PF00561">
    <property type="entry name" value="Abhydrolase_1"/>
    <property type="match status" value="1"/>
</dbReference>
<dbReference type="GO" id="GO:0005739">
    <property type="term" value="C:mitochondrion"/>
    <property type="evidence" value="ECO:0007669"/>
    <property type="project" value="TreeGrafter"/>
</dbReference>
<dbReference type="AlphaFoldDB" id="A0A165TL75"/>
<evidence type="ECO:0000256" key="2">
    <source>
        <dbReference type="ARBA" id="ARBA00022801"/>
    </source>
</evidence>
<proteinExistence type="inferred from homology"/>
<dbReference type="OrthoDB" id="8119704at2759"/>
<feature type="domain" description="AB hydrolase-1" evidence="3">
    <location>
        <begin position="58"/>
        <end position="295"/>
    </location>
</feature>
<name>A0A165TL75_9APHY</name>
<dbReference type="GO" id="GO:0052689">
    <property type="term" value="F:carboxylic ester hydrolase activity"/>
    <property type="evidence" value="ECO:0007669"/>
    <property type="project" value="TreeGrafter"/>
</dbReference>
<accession>A0A165TL75</accession>
<dbReference type="Gene3D" id="3.40.50.1820">
    <property type="entry name" value="alpha/beta hydrolase"/>
    <property type="match status" value="1"/>
</dbReference>
<dbReference type="InterPro" id="IPR000073">
    <property type="entry name" value="AB_hydrolase_1"/>
</dbReference>
<reference evidence="4 5" key="1">
    <citation type="journal article" date="2016" name="Mol. Biol. Evol.">
        <title>Comparative Genomics of Early-Diverging Mushroom-Forming Fungi Provides Insights into the Origins of Lignocellulose Decay Capabilities.</title>
        <authorList>
            <person name="Nagy L.G."/>
            <person name="Riley R."/>
            <person name="Tritt A."/>
            <person name="Adam C."/>
            <person name="Daum C."/>
            <person name="Floudas D."/>
            <person name="Sun H."/>
            <person name="Yadav J.S."/>
            <person name="Pangilinan J."/>
            <person name="Larsson K.H."/>
            <person name="Matsuura K."/>
            <person name="Barry K."/>
            <person name="Labutti K."/>
            <person name="Kuo R."/>
            <person name="Ohm R.A."/>
            <person name="Bhattacharya S.S."/>
            <person name="Shirouzu T."/>
            <person name="Yoshinaga Y."/>
            <person name="Martin F.M."/>
            <person name="Grigoriev I.V."/>
            <person name="Hibbett D.S."/>
        </authorList>
    </citation>
    <scope>NUCLEOTIDE SEQUENCE [LARGE SCALE GENOMIC DNA]</scope>
    <source>
        <strain evidence="4 5">L-15889</strain>
    </source>
</reference>
<dbReference type="PANTHER" id="PTHR46118">
    <property type="entry name" value="PROTEIN ABHD11"/>
    <property type="match status" value="1"/>
</dbReference>